<accession>A0ABP8A221</accession>
<evidence type="ECO:0000313" key="4">
    <source>
        <dbReference type="Proteomes" id="UP001501079"/>
    </source>
</evidence>
<gene>
    <name evidence="3" type="ORF">GCM10022287_22430</name>
</gene>
<comment type="caution">
    <text evidence="3">The sequence shown here is derived from an EMBL/GenBank/DDBJ whole genome shotgun (WGS) entry which is preliminary data.</text>
</comment>
<keyword evidence="2" id="KW-0812">Transmembrane</keyword>
<keyword evidence="4" id="KW-1185">Reference proteome</keyword>
<evidence type="ECO:0000313" key="3">
    <source>
        <dbReference type="EMBL" id="GAA4175981.1"/>
    </source>
</evidence>
<dbReference type="Proteomes" id="UP001501079">
    <property type="component" value="Unassembled WGS sequence"/>
</dbReference>
<sequence>MIGPVWFQVAAFAILALIVGSALFDLLIYGPRHENESFVPALFKKAGTCVFKYRERSLLGKIHQRELDDIDYLASRERDKLAALRGHRGAVEAHRTGTSGGSVNGPGNSARTGTGASVNQYNPFSYQMSYTYANPYRSGGLVPASSTSGEFAGLDLAPGVVHGARSFKVDRLGRLTGVTYPETWTPGENLAKCMRQEDAYSTGFYFKGQPATVIHYRAGTDEYEIQLANGSVEFISARIASQIMANPQLMLPLADRDKTHKMDTCAHGFYAYYEGSNDYYKEGFVSAVIEGYGETVVGTRGFRCMKAKILAITLDKNVPLGTAAKVRRNYPDIPVFTTFKEMLSEYPTDLGDAEITPENTEDFWTRKA</sequence>
<organism evidence="3 4">
    <name type="scientific">Gryllotalpicola koreensis</name>
    <dbReference type="NCBI Taxonomy" id="993086"/>
    <lineage>
        <taxon>Bacteria</taxon>
        <taxon>Bacillati</taxon>
        <taxon>Actinomycetota</taxon>
        <taxon>Actinomycetes</taxon>
        <taxon>Micrococcales</taxon>
        <taxon>Microbacteriaceae</taxon>
        <taxon>Gryllotalpicola</taxon>
    </lineage>
</organism>
<proteinExistence type="predicted"/>
<keyword evidence="2" id="KW-1133">Transmembrane helix</keyword>
<evidence type="ECO:0000256" key="1">
    <source>
        <dbReference type="SAM" id="MobiDB-lite"/>
    </source>
</evidence>
<evidence type="ECO:0000256" key="2">
    <source>
        <dbReference type="SAM" id="Phobius"/>
    </source>
</evidence>
<keyword evidence="2" id="KW-0472">Membrane</keyword>
<protein>
    <submittedName>
        <fullName evidence="3">Uncharacterized protein</fullName>
    </submittedName>
</protein>
<name>A0ABP8A221_9MICO</name>
<feature type="region of interest" description="Disordered" evidence="1">
    <location>
        <begin position="93"/>
        <end position="113"/>
    </location>
</feature>
<dbReference type="RefSeq" id="WP_344754357.1">
    <property type="nucleotide sequence ID" value="NZ_BAABBW010000003.1"/>
</dbReference>
<dbReference type="EMBL" id="BAABBW010000003">
    <property type="protein sequence ID" value="GAA4175981.1"/>
    <property type="molecule type" value="Genomic_DNA"/>
</dbReference>
<reference evidence="4" key="1">
    <citation type="journal article" date="2019" name="Int. J. Syst. Evol. Microbiol.">
        <title>The Global Catalogue of Microorganisms (GCM) 10K type strain sequencing project: providing services to taxonomists for standard genome sequencing and annotation.</title>
        <authorList>
            <consortium name="The Broad Institute Genomics Platform"/>
            <consortium name="The Broad Institute Genome Sequencing Center for Infectious Disease"/>
            <person name="Wu L."/>
            <person name="Ma J."/>
        </authorList>
    </citation>
    <scope>NUCLEOTIDE SEQUENCE [LARGE SCALE GENOMIC DNA]</scope>
    <source>
        <strain evidence="4">JCM 17591</strain>
    </source>
</reference>
<feature type="transmembrane region" description="Helical" evidence="2">
    <location>
        <begin position="6"/>
        <end position="28"/>
    </location>
</feature>